<protein>
    <submittedName>
        <fullName evidence="2">Membrane protein</fullName>
    </submittedName>
</protein>
<name>A0A3T1D1P9_9BACL</name>
<accession>A0A3T1D1P9</accession>
<organism evidence="2 3">
    <name type="scientific">Cohnella abietis</name>
    <dbReference type="NCBI Taxonomy" id="2507935"/>
    <lineage>
        <taxon>Bacteria</taxon>
        <taxon>Bacillati</taxon>
        <taxon>Bacillota</taxon>
        <taxon>Bacilli</taxon>
        <taxon>Bacillales</taxon>
        <taxon>Paenibacillaceae</taxon>
        <taxon>Cohnella</taxon>
    </lineage>
</organism>
<sequence>MTQLAMRTVDLIAVEINSIRDQVQKMALVGSIEIGQRLTEAKALVAHGEWGEWLEHSVSYSQRTANNLMKIAEEYGSNQNVLFGENPNSQALANLTYTQAVALLGVPADEREDFVKEHDVENLTTRELEQAVKDKKELERLLKESKDKEKIALDAHQKLSQRQKELESKSKELSETVDRLNSELETAQASGDEEEIEKAQAELKKLKEAEKAAMLKIKELETELKKKPIDVPAVTEKIIEVTPDSVTKELADLKEQLTMSESKLARSNNKAMVKYALLFESLDKGFNDLIGVLGEIKSSAPEAYEKYKTATLTLVNKYIENV</sequence>
<dbReference type="AlphaFoldDB" id="A0A3T1D1P9"/>
<dbReference type="EMBL" id="AP019400">
    <property type="protein sequence ID" value="BBI32020.1"/>
    <property type="molecule type" value="Genomic_DNA"/>
</dbReference>
<feature type="coiled-coil region" evidence="1">
    <location>
        <begin position="121"/>
        <end position="223"/>
    </location>
</feature>
<dbReference type="KEGG" id="cohn:KCTCHS21_14190"/>
<keyword evidence="1" id="KW-0175">Coiled coil</keyword>
<dbReference type="OrthoDB" id="1690026at2"/>
<gene>
    <name evidence="2" type="ORF">KCTCHS21_14190</name>
</gene>
<evidence type="ECO:0000313" key="3">
    <source>
        <dbReference type="Proteomes" id="UP000289856"/>
    </source>
</evidence>
<dbReference type="RefSeq" id="WP_130606252.1">
    <property type="nucleotide sequence ID" value="NZ_AP019400.1"/>
</dbReference>
<proteinExistence type="predicted"/>
<dbReference type="InterPro" id="IPR021451">
    <property type="entry name" value="DUF3102"/>
</dbReference>
<dbReference type="Proteomes" id="UP000289856">
    <property type="component" value="Chromosome"/>
</dbReference>
<keyword evidence="3" id="KW-1185">Reference proteome</keyword>
<evidence type="ECO:0000256" key="1">
    <source>
        <dbReference type="SAM" id="Coils"/>
    </source>
</evidence>
<evidence type="ECO:0000313" key="2">
    <source>
        <dbReference type="EMBL" id="BBI32020.1"/>
    </source>
</evidence>
<reference evidence="2 3" key="1">
    <citation type="submission" date="2019-01" db="EMBL/GenBank/DDBJ databases">
        <title>Complete genome sequence of Cohnella hallensis HS21 isolated from Korean fir (Abies koreana) rhizospheric soil.</title>
        <authorList>
            <person name="Jiang L."/>
            <person name="Kang S.W."/>
            <person name="Kim S."/>
            <person name="Jung J."/>
            <person name="Kim C.Y."/>
            <person name="Kim D.H."/>
            <person name="Kim S.W."/>
            <person name="Lee J."/>
        </authorList>
    </citation>
    <scope>NUCLEOTIDE SEQUENCE [LARGE SCALE GENOMIC DNA]</scope>
    <source>
        <strain evidence="2 3">HS21</strain>
    </source>
</reference>
<dbReference type="Pfam" id="PF11300">
    <property type="entry name" value="DUF3102"/>
    <property type="match status" value="1"/>
</dbReference>